<reference evidence="2" key="1">
    <citation type="submission" date="2023-01" db="EMBL/GenBank/DDBJ databases">
        <authorList>
            <person name="Van Ghelder C."/>
            <person name="Rancurel C."/>
        </authorList>
    </citation>
    <scope>NUCLEOTIDE SEQUENCE</scope>
    <source>
        <strain evidence="2">CNCM I-4278</strain>
    </source>
</reference>
<dbReference type="Proteomes" id="UP001152607">
    <property type="component" value="Unassembled WGS sequence"/>
</dbReference>
<dbReference type="PANTHER" id="PTHR28630:SF3">
    <property type="entry name" value="PEROXIREDOXIN-LIKE 2C"/>
    <property type="match status" value="1"/>
</dbReference>
<dbReference type="AlphaFoldDB" id="A0A9W4XKU3"/>
<keyword evidence="3" id="KW-1185">Reference proteome</keyword>
<dbReference type="EMBL" id="CAOQHR010000003">
    <property type="protein sequence ID" value="CAI6332229.1"/>
    <property type="molecule type" value="Genomic_DNA"/>
</dbReference>
<organism evidence="2 3">
    <name type="scientific">Periconia digitata</name>
    <dbReference type="NCBI Taxonomy" id="1303443"/>
    <lineage>
        <taxon>Eukaryota</taxon>
        <taxon>Fungi</taxon>
        <taxon>Dikarya</taxon>
        <taxon>Ascomycota</taxon>
        <taxon>Pezizomycotina</taxon>
        <taxon>Dothideomycetes</taxon>
        <taxon>Pleosporomycetidae</taxon>
        <taxon>Pleosporales</taxon>
        <taxon>Massarineae</taxon>
        <taxon>Periconiaceae</taxon>
        <taxon>Periconia</taxon>
    </lineage>
</organism>
<name>A0A9W4XKU3_9PLEO</name>
<evidence type="ECO:0000313" key="3">
    <source>
        <dbReference type="Proteomes" id="UP001152607"/>
    </source>
</evidence>
<protein>
    <recommendedName>
        <fullName evidence="1">Alkyl hydroperoxide reductase subunit C/ Thiol specific antioxidant domain-containing protein</fullName>
    </recommendedName>
</protein>
<feature type="domain" description="Alkyl hydroperoxide reductase subunit C/ Thiol specific antioxidant" evidence="1">
    <location>
        <begin position="26"/>
        <end position="119"/>
    </location>
</feature>
<dbReference type="PANTHER" id="PTHR28630">
    <property type="match status" value="1"/>
</dbReference>
<accession>A0A9W4XKU3</accession>
<dbReference type="SUPFAM" id="SSF52833">
    <property type="entry name" value="Thioredoxin-like"/>
    <property type="match status" value="1"/>
</dbReference>
<dbReference type="InterPro" id="IPR032801">
    <property type="entry name" value="PXL2A/B/C"/>
</dbReference>
<dbReference type="InterPro" id="IPR000866">
    <property type="entry name" value="AhpC/TSA"/>
</dbReference>
<evidence type="ECO:0000313" key="2">
    <source>
        <dbReference type="EMBL" id="CAI6332229.1"/>
    </source>
</evidence>
<gene>
    <name evidence="2" type="ORF">PDIGIT_LOCUS5261</name>
</gene>
<dbReference type="Gene3D" id="3.40.30.10">
    <property type="entry name" value="Glutaredoxin"/>
    <property type="match status" value="1"/>
</dbReference>
<proteinExistence type="predicted"/>
<dbReference type="Pfam" id="PF00578">
    <property type="entry name" value="AhpC-TSA"/>
    <property type="match status" value="1"/>
</dbReference>
<sequence length="214" mass="23451">MTTPPAPPPEQTAARTPLSFNELADARKIEVYGIDGKSLTLGELINGKRSVLIFTRHFWCVNCQAYVRAISESIPPSKLPQNTQIIFISNGSYQPIKSYATITSSAYPIYTDPTCRLHSILKFNSALKEASSTDEKRDYMRNAGSTMGRVFGGIKVALGQLEHTAYIGPKSLNGGEVIISADGECEFIYRMQNTTDHINVSELVKLVGVEGGQM</sequence>
<comment type="caution">
    <text evidence="2">The sequence shown here is derived from an EMBL/GenBank/DDBJ whole genome shotgun (WGS) entry which is preliminary data.</text>
</comment>
<dbReference type="OrthoDB" id="40334at2759"/>
<evidence type="ECO:0000259" key="1">
    <source>
        <dbReference type="Pfam" id="PF00578"/>
    </source>
</evidence>
<dbReference type="InterPro" id="IPR036249">
    <property type="entry name" value="Thioredoxin-like_sf"/>
</dbReference>